<proteinExistence type="predicted"/>
<dbReference type="PANTHER" id="PTHR47099:SF1">
    <property type="entry name" value="METHYLCOBAMIDE:COM METHYLTRANSFERASE MTBA"/>
    <property type="match status" value="1"/>
</dbReference>
<dbReference type="InterPro" id="IPR038071">
    <property type="entry name" value="UROD/MetE-like_sf"/>
</dbReference>
<dbReference type="InterPro" id="IPR052024">
    <property type="entry name" value="Methanogen_methyltrans"/>
</dbReference>
<reference evidence="2" key="1">
    <citation type="journal article" date="2015" name="Nature">
        <title>Complex archaea that bridge the gap between prokaryotes and eukaryotes.</title>
        <authorList>
            <person name="Spang A."/>
            <person name="Saw J.H."/>
            <person name="Jorgensen S.L."/>
            <person name="Zaremba-Niedzwiedzka K."/>
            <person name="Martijn J."/>
            <person name="Lind A.E."/>
            <person name="van Eijk R."/>
            <person name="Schleper C."/>
            <person name="Guy L."/>
            <person name="Ettema T.J."/>
        </authorList>
    </citation>
    <scope>NUCLEOTIDE SEQUENCE</scope>
</reference>
<evidence type="ECO:0000259" key="1">
    <source>
        <dbReference type="Pfam" id="PF01208"/>
    </source>
</evidence>
<dbReference type="GO" id="GO:0006779">
    <property type="term" value="P:porphyrin-containing compound biosynthetic process"/>
    <property type="evidence" value="ECO:0007669"/>
    <property type="project" value="InterPro"/>
</dbReference>
<dbReference type="Pfam" id="PF01208">
    <property type="entry name" value="URO-D"/>
    <property type="match status" value="1"/>
</dbReference>
<gene>
    <name evidence="2" type="ORF">LCGC14_1153440</name>
</gene>
<dbReference type="AlphaFoldDB" id="A0A0F9PD14"/>
<evidence type="ECO:0000313" key="2">
    <source>
        <dbReference type="EMBL" id="KKM98890.1"/>
    </source>
</evidence>
<accession>A0A0F9PD14</accession>
<dbReference type="EMBL" id="LAZR01005564">
    <property type="protein sequence ID" value="KKM98890.1"/>
    <property type="molecule type" value="Genomic_DNA"/>
</dbReference>
<sequence>MNSRQRVLRTLAHEQPDRVPCNLRPSEEMRTRLRQEQDDPAIDFADFFGHDIRYVGIALPSCPQDVPHRQWLPQPTEEDIARCREQTKSLQDRGLAVCGSYACGVFEQAKAWFGDERTLIMPYEEPSCLQRELDRITQWKVEVYGAYVRAGVDIVWIGDDLGMQQSLIMSPAQYRQWYRPCHERIVQGLRKIRPDVQIAFHCCGFVTALIPDLIEVGVDILEAVQAECMDIGMLKREFGRQLSFWGGVGAQSVLARTTPQQVIDGVRKTLSIMAPGGGYIAAPCHTLTEEVPWESVVAFHEAVQRYGAYTCPGTEQSNGLRNLCSC</sequence>
<name>A0A0F9PD14_9ZZZZ</name>
<dbReference type="SUPFAM" id="SSF51726">
    <property type="entry name" value="UROD/MetE-like"/>
    <property type="match status" value="1"/>
</dbReference>
<dbReference type="GO" id="GO:0004853">
    <property type="term" value="F:uroporphyrinogen decarboxylase activity"/>
    <property type="evidence" value="ECO:0007669"/>
    <property type="project" value="InterPro"/>
</dbReference>
<organism evidence="2">
    <name type="scientific">marine sediment metagenome</name>
    <dbReference type="NCBI Taxonomy" id="412755"/>
    <lineage>
        <taxon>unclassified sequences</taxon>
        <taxon>metagenomes</taxon>
        <taxon>ecological metagenomes</taxon>
    </lineage>
</organism>
<comment type="caution">
    <text evidence="2">The sequence shown here is derived from an EMBL/GenBank/DDBJ whole genome shotgun (WGS) entry which is preliminary data.</text>
</comment>
<dbReference type="Gene3D" id="3.20.20.210">
    <property type="match status" value="1"/>
</dbReference>
<dbReference type="InterPro" id="IPR000257">
    <property type="entry name" value="Uroporphyrinogen_deCOase"/>
</dbReference>
<dbReference type="PANTHER" id="PTHR47099">
    <property type="entry name" value="METHYLCOBAMIDE:COM METHYLTRANSFERASE MTBA"/>
    <property type="match status" value="1"/>
</dbReference>
<feature type="domain" description="Uroporphyrinogen decarboxylase (URO-D)" evidence="1">
    <location>
        <begin position="116"/>
        <end position="306"/>
    </location>
</feature>
<protein>
    <recommendedName>
        <fullName evidence="1">Uroporphyrinogen decarboxylase (URO-D) domain-containing protein</fullName>
    </recommendedName>
</protein>